<dbReference type="AlphaFoldDB" id="A0AAE0I9K0"/>
<proteinExistence type="predicted"/>
<accession>A0AAE0I9K0</accession>
<evidence type="ECO:0000313" key="2">
    <source>
        <dbReference type="Proteomes" id="UP001286456"/>
    </source>
</evidence>
<organism evidence="1 2">
    <name type="scientific">Cercophora scortea</name>
    <dbReference type="NCBI Taxonomy" id="314031"/>
    <lineage>
        <taxon>Eukaryota</taxon>
        <taxon>Fungi</taxon>
        <taxon>Dikarya</taxon>
        <taxon>Ascomycota</taxon>
        <taxon>Pezizomycotina</taxon>
        <taxon>Sordariomycetes</taxon>
        <taxon>Sordariomycetidae</taxon>
        <taxon>Sordariales</taxon>
        <taxon>Lasiosphaeriaceae</taxon>
        <taxon>Cercophora</taxon>
    </lineage>
</organism>
<name>A0AAE0I9K0_9PEZI</name>
<comment type="caution">
    <text evidence="1">The sequence shown here is derived from an EMBL/GenBank/DDBJ whole genome shotgun (WGS) entry which is preliminary data.</text>
</comment>
<keyword evidence="2" id="KW-1185">Reference proteome</keyword>
<reference evidence="1" key="2">
    <citation type="submission" date="2023-06" db="EMBL/GenBank/DDBJ databases">
        <authorList>
            <consortium name="Lawrence Berkeley National Laboratory"/>
            <person name="Haridas S."/>
            <person name="Hensen N."/>
            <person name="Bonometti L."/>
            <person name="Westerberg I."/>
            <person name="Brannstrom I.O."/>
            <person name="Guillou S."/>
            <person name="Cros-Aarteil S."/>
            <person name="Calhoun S."/>
            <person name="Kuo A."/>
            <person name="Mondo S."/>
            <person name="Pangilinan J."/>
            <person name="Riley R."/>
            <person name="Labutti K."/>
            <person name="Andreopoulos B."/>
            <person name="Lipzen A."/>
            <person name="Chen C."/>
            <person name="Yanf M."/>
            <person name="Daum C."/>
            <person name="Ng V."/>
            <person name="Clum A."/>
            <person name="Steindorff A."/>
            <person name="Ohm R."/>
            <person name="Martin F."/>
            <person name="Silar P."/>
            <person name="Natvig D."/>
            <person name="Lalanne C."/>
            <person name="Gautier V."/>
            <person name="Ament-Velasquez S.L."/>
            <person name="Kruys A."/>
            <person name="Hutchinson M.I."/>
            <person name="Powell A.J."/>
            <person name="Barry K."/>
            <person name="Miller A.N."/>
            <person name="Grigoriev I.V."/>
            <person name="Debuchy R."/>
            <person name="Gladieux P."/>
            <person name="Thoren M.H."/>
            <person name="Johannesson H."/>
        </authorList>
    </citation>
    <scope>NUCLEOTIDE SEQUENCE</scope>
    <source>
        <strain evidence="1">SMH4131-1</strain>
    </source>
</reference>
<gene>
    <name evidence="1" type="ORF">B0T19DRAFT_254474</name>
</gene>
<protein>
    <submittedName>
        <fullName evidence="1">Uncharacterized protein</fullName>
    </submittedName>
</protein>
<dbReference type="Proteomes" id="UP001286456">
    <property type="component" value="Unassembled WGS sequence"/>
</dbReference>
<sequence>MLRGFITTYLPGRGGFNDPSSWTFLKARCPQINGYDSGVYTVAVAFHLAAGIQLDHTIDCVLWRYLLLSLALDRPFDSVLPKSILAADTSLAASPPTMDEDLADLGFEGSKILRRAAVQHKLEIKTYEDRMVEVEDRSDALGRLRQVAGKFDGSRRALRKQFEDVTTFFALLDKMTVAYVEGADMDALRIKSAAILREKRHKIELLDKYSSRWARLSKDLAKAEEMLELSIETLRTHLSSVEEEWSWALNLALD</sequence>
<dbReference type="EMBL" id="JAUEPO010000005">
    <property type="protein sequence ID" value="KAK3320978.1"/>
    <property type="molecule type" value="Genomic_DNA"/>
</dbReference>
<reference evidence="1" key="1">
    <citation type="journal article" date="2023" name="Mol. Phylogenet. Evol.">
        <title>Genome-scale phylogeny and comparative genomics of the fungal order Sordariales.</title>
        <authorList>
            <person name="Hensen N."/>
            <person name="Bonometti L."/>
            <person name="Westerberg I."/>
            <person name="Brannstrom I.O."/>
            <person name="Guillou S."/>
            <person name="Cros-Aarteil S."/>
            <person name="Calhoun S."/>
            <person name="Haridas S."/>
            <person name="Kuo A."/>
            <person name="Mondo S."/>
            <person name="Pangilinan J."/>
            <person name="Riley R."/>
            <person name="LaButti K."/>
            <person name="Andreopoulos B."/>
            <person name="Lipzen A."/>
            <person name="Chen C."/>
            <person name="Yan M."/>
            <person name="Daum C."/>
            <person name="Ng V."/>
            <person name="Clum A."/>
            <person name="Steindorff A."/>
            <person name="Ohm R.A."/>
            <person name="Martin F."/>
            <person name="Silar P."/>
            <person name="Natvig D.O."/>
            <person name="Lalanne C."/>
            <person name="Gautier V."/>
            <person name="Ament-Velasquez S.L."/>
            <person name="Kruys A."/>
            <person name="Hutchinson M.I."/>
            <person name="Powell A.J."/>
            <person name="Barry K."/>
            <person name="Miller A.N."/>
            <person name="Grigoriev I.V."/>
            <person name="Debuchy R."/>
            <person name="Gladieux P."/>
            <person name="Hiltunen Thoren M."/>
            <person name="Johannesson H."/>
        </authorList>
    </citation>
    <scope>NUCLEOTIDE SEQUENCE</scope>
    <source>
        <strain evidence="1">SMH4131-1</strain>
    </source>
</reference>
<evidence type="ECO:0000313" key="1">
    <source>
        <dbReference type="EMBL" id="KAK3320978.1"/>
    </source>
</evidence>